<protein>
    <submittedName>
        <fullName evidence="1">Uncharacterized protein</fullName>
    </submittedName>
</protein>
<dbReference type="EMBL" id="HACA01018295">
    <property type="protein sequence ID" value="CDW35656.1"/>
    <property type="molecule type" value="Transcribed_RNA"/>
</dbReference>
<reference evidence="1" key="1">
    <citation type="submission" date="2014-05" db="EMBL/GenBank/DDBJ databases">
        <authorList>
            <person name="Chronopoulou M."/>
        </authorList>
    </citation>
    <scope>NUCLEOTIDE SEQUENCE</scope>
    <source>
        <tissue evidence="1">Whole organism</tissue>
    </source>
</reference>
<feature type="non-terminal residue" evidence="1">
    <location>
        <position position="1"/>
    </location>
</feature>
<organism evidence="1">
    <name type="scientific">Lepeophtheirus salmonis</name>
    <name type="common">Salmon louse</name>
    <name type="synonym">Caligus salmonis</name>
    <dbReference type="NCBI Taxonomy" id="72036"/>
    <lineage>
        <taxon>Eukaryota</taxon>
        <taxon>Metazoa</taxon>
        <taxon>Ecdysozoa</taxon>
        <taxon>Arthropoda</taxon>
        <taxon>Crustacea</taxon>
        <taxon>Multicrustacea</taxon>
        <taxon>Hexanauplia</taxon>
        <taxon>Copepoda</taxon>
        <taxon>Siphonostomatoida</taxon>
        <taxon>Caligidae</taxon>
        <taxon>Lepeophtheirus</taxon>
    </lineage>
</organism>
<proteinExistence type="predicted"/>
<evidence type="ECO:0000313" key="1">
    <source>
        <dbReference type="EMBL" id="CDW35655.1"/>
    </source>
</evidence>
<sequence length="47" mass="5205">ICKSNPIRNGRTRTPSLPKQAFKGFISFVGEGTSKYDIAQLLNPFCC</sequence>
<name>A0A0K2UC73_LEPSM</name>
<dbReference type="AlphaFoldDB" id="A0A0K2UC73"/>
<accession>A0A0K2UC73</accession>
<dbReference type="EMBL" id="HACA01018294">
    <property type="protein sequence ID" value="CDW35655.1"/>
    <property type="molecule type" value="Transcribed_RNA"/>
</dbReference>